<sequence>MNAAAATPCELCAGDGGALVWRNEELRVIQAAEPEVPAFYRVVWNAHVAEMSELDAGQQARLMAAVLSVEQVLRELLVPAKINLASLGNMVPHLHWHVIARDHADSRWPAPIWAPAQRSVDPARQAAWAAAQPAVWHRIRERLAP</sequence>
<dbReference type="SUPFAM" id="SSF54197">
    <property type="entry name" value="HIT-like"/>
    <property type="match status" value="1"/>
</dbReference>
<dbReference type="InterPro" id="IPR036265">
    <property type="entry name" value="HIT-like_sf"/>
</dbReference>
<dbReference type="InterPro" id="IPR026026">
    <property type="entry name" value="HIT_Hint"/>
</dbReference>
<feature type="short sequence motif" description="Histidine triad motif" evidence="1">
    <location>
        <begin position="93"/>
        <end position="97"/>
    </location>
</feature>
<dbReference type="GO" id="GO:0003824">
    <property type="term" value="F:catalytic activity"/>
    <property type="evidence" value="ECO:0007669"/>
    <property type="project" value="InterPro"/>
</dbReference>
<dbReference type="InterPro" id="IPR011146">
    <property type="entry name" value="HIT-like"/>
</dbReference>
<reference evidence="3 4" key="1">
    <citation type="submission" date="2021-01" db="EMBL/GenBank/DDBJ databases">
        <title>Piscinibacter sp. Jin2 Genome sequencing and assembly.</title>
        <authorList>
            <person name="Kim I."/>
        </authorList>
    </citation>
    <scope>NUCLEOTIDE SEQUENCE [LARGE SCALE GENOMIC DNA]</scope>
    <source>
        <strain evidence="3 4">Jin2</strain>
    </source>
</reference>
<dbReference type="PROSITE" id="PS51084">
    <property type="entry name" value="HIT_2"/>
    <property type="match status" value="1"/>
</dbReference>
<evidence type="ECO:0000313" key="3">
    <source>
        <dbReference type="EMBL" id="MBL0719027.1"/>
    </source>
</evidence>
<dbReference type="Gene3D" id="3.30.428.10">
    <property type="entry name" value="HIT-like"/>
    <property type="match status" value="1"/>
</dbReference>
<evidence type="ECO:0000256" key="1">
    <source>
        <dbReference type="PROSITE-ProRule" id="PRU00464"/>
    </source>
</evidence>
<gene>
    <name evidence="3" type="ORF">JI742_03895</name>
</gene>
<evidence type="ECO:0000313" key="4">
    <source>
        <dbReference type="Proteomes" id="UP000643207"/>
    </source>
</evidence>
<dbReference type="EMBL" id="JAERRA010000001">
    <property type="protein sequence ID" value="MBL0719027.1"/>
    <property type="molecule type" value="Genomic_DNA"/>
</dbReference>
<dbReference type="RefSeq" id="WP_201824146.1">
    <property type="nucleotide sequence ID" value="NZ_JAERRA010000001.1"/>
</dbReference>
<dbReference type="AlphaFoldDB" id="A0A9X1BN18"/>
<name>A0A9X1BN18_9BURK</name>
<protein>
    <submittedName>
        <fullName evidence="3">HIT family protein</fullName>
    </submittedName>
</protein>
<dbReference type="Proteomes" id="UP000643207">
    <property type="component" value="Unassembled WGS sequence"/>
</dbReference>
<dbReference type="Pfam" id="PF01230">
    <property type="entry name" value="HIT"/>
    <property type="match status" value="1"/>
</dbReference>
<feature type="domain" description="HIT" evidence="2">
    <location>
        <begin position="7"/>
        <end position="108"/>
    </location>
</feature>
<organism evidence="3 4">
    <name type="scientific">Aquariibacter lacus</name>
    <dbReference type="NCBI Taxonomy" id="2801332"/>
    <lineage>
        <taxon>Bacteria</taxon>
        <taxon>Pseudomonadati</taxon>
        <taxon>Pseudomonadota</taxon>
        <taxon>Betaproteobacteria</taxon>
        <taxon>Burkholderiales</taxon>
        <taxon>Sphaerotilaceae</taxon>
        <taxon>Aquariibacter</taxon>
    </lineage>
</organism>
<evidence type="ECO:0000259" key="2">
    <source>
        <dbReference type="PROSITE" id="PS51084"/>
    </source>
</evidence>
<proteinExistence type="predicted"/>
<keyword evidence="4" id="KW-1185">Reference proteome</keyword>
<comment type="caution">
    <text evidence="3">The sequence shown here is derived from an EMBL/GenBank/DDBJ whole genome shotgun (WGS) entry which is preliminary data.</text>
</comment>
<accession>A0A9X1BN18</accession>
<dbReference type="PIRSF" id="PIRSF000714">
    <property type="entry name" value="HIT"/>
    <property type="match status" value="1"/>
</dbReference>